<evidence type="ECO:0000313" key="3">
    <source>
        <dbReference type="Proteomes" id="UP001302949"/>
    </source>
</evidence>
<dbReference type="SUPFAM" id="SSF54913">
    <property type="entry name" value="GlnB-like"/>
    <property type="match status" value="1"/>
</dbReference>
<dbReference type="InterPro" id="IPR003793">
    <property type="entry name" value="UPF0166"/>
</dbReference>
<accession>A0ABU5QFU2</accession>
<gene>
    <name evidence="2" type="ORF">VB248_21520</name>
</gene>
<name>A0ABU5QFU2_9BACT</name>
<evidence type="ECO:0000313" key="2">
    <source>
        <dbReference type="EMBL" id="MEA5141749.1"/>
    </source>
</evidence>
<proteinExistence type="inferred from homology"/>
<sequence>MLQAQIFIDEDELFGTKSLHEFIVQFLIAQKIKGLTVFKGISGFGSNNHFHRPNDLFSFDETPIMITFIDDTEKVKAVLTALRVEVTSGFIITNQVEQWK</sequence>
<dbReference type="InterPro" id="IPR015867">
    <property type="entry name" value="N-reg_PII/ATP_PRibTrfase_C"/>
</dbReference>
<evidence type="ECO:0000256" key="1">
    <source>
        <dbReference type="ARBA" id="ARBA00010554"/>
    </source>
</evidence>
<dbReference type="RefSeq" id="WP_323298902.1">
    <property type="nucleotide sequence ID" value="NZ_JAYFUM010000031.1"/>
</dbReference>
<keyword evidence="3" id="KW-1185">Reference proteome</keyword>
<protein>
    <submittedName>
        <fullName evidence="2">DUF190 domain-containing protein</fullName>
    </submittedName>
</protein>
<dbReference type="PANTHER" id="PTHR35983">
    <property type="entry name" value="UPF0166 PROTEIN TM_0021"/>
    <property type="match status" value="1"/>
</dbReference>
<dbReference type="Proteomes" id="UP001302949">
    <property type="component" value="Unassembled WGS sequence"/>
</dbReference>
<reference evidence="2 3" key="1">
    <citation type="submission" date="2023-12" db="EMBL/GenBank/DDBJ databases">
        <title>Novel species of the genus Arcicella isolated from rivers.</title>
        <authorList>
            <person name="Lu H."/>
        </authorList>
    </citation>
    <scope>NUCLEOTIDE SEQUENCE [LARGE SCALE GENOMIC DNA]</scope>
    <source>
        <strain evidence="2 3">KCTC 23307</strain>
    </source>
</reference>
<dbReference type="Gene3D" id="3.30.70.120">
    <property type="match status" value="1"/>
</dbReference>
<dbReference type="InterPro" id="IPR011322">
    <property type="entry name" value="N-reg_PII-like_a/b"/>
</dbReference>
<dbReference type="PANTHER" id="PTHR35983:SF1">
    <property type="entry name" value="UPF0166 PROTEIN TM_0021"/>
    <property type="match status" value="1"/>
</dbReference>
<dbReference type="EMBL" id="JAYFUM010000031">
    <property type="protein sequence ID" value="MEA5141749.1"/>
    <property type="molecule type" value="Genomic_DNA"/>
</dbReference>
<comment type="similarity">
    <text evidence="1">Belongs to the UPF0166 family.</text>
</comment>
<organism evidence="2 3">
    <name type="scientific">Arcicella rigui</name>
    <dbReference type="NCBI Taxonomy" id="797020"/>
    <lineage>
        <taxon>Bacteria</taxon>
        <taxon>Pseudomonadati</taxon>
        <taxon>Bacteroidota</taxon>
        <taxon>Cytophagia</taxon>
        <taxon>Cytophagales</taxon>
        <taxon>Flectobacillaceae</taxon>
        <taxon>Arcicella</taxon>
    </lineage>
</organism>
<comment type="caution">
    <text evidence="2">The sequence shown here is derived from an EMBL/GenBank/DDBJ whole genome shotgun (WGS) entry which is preliminary data.</text>
</comment>
<dbReference type="Pfam" id="PF02641">
    <property type="entry name" value="DUF190"/>
    <property type="match status" value="1"/>
</dbReference>